<feature type="domain" description="Rad50/SbcC-type AAA" evidence="2">
    <location>
        <begin position="7"/>
        <end position="227"/>
    </location>
</feature>
<evidence type="ECO:0000256" key="1">
    <source>
        <dbReference type="SAM" id="Coils"/>
    </source>
</evidence>
<dbReference type="GO" id="GO:0006302">
    <property type="term" value="P:double-strand break repair"/>
    <property type="evidence" value="ECO:0007669"/>
    <property type="project" value="InterPro"/>
</dbReference>
<dbReference type="Gene3D" id="3.40.50.300">
    <property type="entry name" value="P-loop containing nucleotide triphosphate hydrolases"/>
    <property type="match status" value="2"/>
</dbReference>
<keyword evidence="4" id="KW-1185">Reference proteome</keyword>
<evidence type="ECO:0000313" key="4">
    <source>
        <dbReference type="Proteomes" id="UP000198824"/>
    </source>
</evidence>
<dbReference type="PANTHER" id="PTHR32114">
    <property type="entry name" value="ABC TRANSPORTER ABCH.3"/>
    <property type="match status" value="1"/>
</dbReference>
<dbReference type="GO" id="GO:0016887">
    <property type="term" value="F:ATP hydrolysis activity"/>
    <property type="evidence" value="ECO:0007669"/>
    <property type="project" value="InterPro"/>
</dbReference>
<name>A0A1I6M370_9SPHN</name>
<keyword evidence="1" id="KW-0175">Coiled coil</keyword>
<protein>
    <submittedName>
        <fullName evidence="3">Exonuclease SbcC</fullName>
    </submittedName>
</protein>
<dbReference type="AlphaFoldDB" id="A0A1I6M370"/>
<dbReference type="InterPro" id="IPR027417">
    <property type="entry name" value="P-loop_NTPase"/>
</dbReference>
<dbReference type="InterPro" id="IPR038729">
    <property type="entry name" value="Rad50/SbcC_AAA"/>
</dbReference>
<gene>
    <name evidence="3" type="ORF">SAMN05192580_3354</name>
</gene>
<evidence type="ECO:0000313" key="3">
    <source>
        <dbReference type="EMBL" id="SFS09992.1"/>
    </source>
</evidence>
<dbReference type="OrthoDB" id="9795626at2"/>
<feature type="coiled-coil region" evidence="1">
    <location>
        <begin position="228"/>
        <end position="260"/>
    </location>
</feature>
<accession>A0A1I6M370</accession>
<keyword evidence="3" id="KW-0378">Hydrolase</keyword>
<dbReference type="EMBL" id="FOZG01000003">
    <property type="protein sequence ID" value="SFS09992.1"/>
    <property type="molecule type" value="Genomic_DNA"/>
</dbReference>
<dbReference type="RefSeq" id="WP_093316226.1">
    <property type="nucleotide sequence ID" value="NZ_FOZG01000003.1"/>
</dbReference>
<organism evidence="3 4">
    <name type="scientific">Sphingomonas jatrophae</name>
    <dbReference type="NCBI Taxonomy" id="1166337"/>
    <lineage>
        <taxon>Bacteria</taxon>
        <taxon>Pseudomonadati</taxon>
        <taxon>Pseudomonadota</taxon>
        <taxon>Alphaproteobacteria</taxon>
        <taxon>Sphingomonadales</taxon>
        <taxon>Sphingomonadaceae</taxon>
        <taxon>Sphingomonas</taxon>
    </lineage>
</organism>
<dbReference type="Pfam" id="PF13476">
    <property type="entry name" value="AAA_23"/>
    <property type="match status" value="1"/>
</dbReference>
<dbReference type="GO" id="GO:0004527">
    <property type="term" value="F:exonuclease activity"/>
    <property type="evidence" value="ECO:0007669"/>
    <property type="project" value="UniProtKB-KW"/>
</dbReference>
<reference evidence="3 4" key="1">
    <citation type="submission" date="2016-10" db="EMBL/GenBank/DDBJ databases">
        <authorList>
            <person name="de Groot N.N."/>
        </authorList>
    </citation>
    <scope>NUCLEOTIDE SEQUENCE [LARGE SCALE GENOMIC DNA]</scope>
    <source>
        <strain evidence="3 4">S5-249</strain>
    </source>
</reference>
<keyword evidence="3" id="KW-0540">Nuclease</keyword>
<dbReference type="PANTHER" id="PTHR32114:SF2">
    <property type="entry name" value="ABC TRANSPORTER ABCH.3"/>
    <property type="match status" value="1"/>
</dbReference>
<sequence length="1234" mass="130158">MRVLAIRGRNLASLAGDFEVDFTAEPLADAGIFAITGPTGAGKSTLLDAMCLALFDTVPRLGAAPSRGRIETAGDELSPTDPRALLRHGTGEGSAEIDFVGRDGEAYRARWSVQRARRKPTGALQKTEHSVVRLKDGANLTGRKKETLAEIQALVGLSADQFRRAVLLAQGDFEAFIRADDNERALLLERLTGSHIYADLGRAAYDKAAMLRQRQDALRDRIDAQDGLDDQRRAVAEAARDTAQAEVEAAAATLAALEAAARWEADRAALADKLLECDAAVERARVEQEAAAPRVEGLRRRKLAFLFAGDWQAREDARDQAVRAQDEAVQRIAARDHAATAAAGLQAEQRLAADTLAADQAALAGLEPSIAAARALDLQLGEAEAGLARLAEAHAARAAALQQAREREARSRKLLADAQAVRDRHDAWLREHGALAPLVAREGELDADLAEHTEFARRFAMLTDEQAAADVEKGSADAARTATEEAARAAAQAHEATEAALAAAQAAAPAPAEQAELTRRRDRLIAIDPMLLDWRNKSARAVEAAAALRSLNAQLVAARAERDELTGERATVAATLPAHRLRLDEARRAGALADAASGQAAARLRAELVAGEPCPVCGATEHALTAVEALIGAQREAQQQRIAVLDAELTRESRRDAALASRIEALASRIAADVEEQARLTGQRDRADAALTEAADRLASAAAAAGLDAAAEGFPAALANAQAHADALRSVADTAAAALADARSAEQAARTQRDRARATHDAAVERQRSVAAQAAERTASLAYVRDTLDRLTRSLDSGFGAAAAWRSLPDARRWLATQAAAWRTRSAEQADALAAIPALELHLTDARAATAAAAAAAEAVDAQVATLKSARDAHAAQRNALLDGEAVTAVEARGAAMLASRRQALELAQHRLAEAREAQSAAIAHAQAAEQAALQAAEDHARRDRDFTARIAAAALDEAAVVAAAADGAEALAGEEQALATLERAVGDALAQQAQRRDDLARHDASGAPELTGDALTETLAEARAAADAANAALADALFLLRRDDAVRAATAALRAQLEQERADARVWLQLNELIGDAKGARFRNFAQGLTLDRLLAYANARLAELKPRYALNRGRGGDMLIQVVDHDMAGEVRGVHNLSGGERFLISLALALGLAEMSTGRGLRIESLFIDEGFGALDTASLGQAIAVLEQLHAGGRRVGVISHVEEVKERIPVKIEVTPLSRGTSTLSVTAG</sequence>
<dbReference type="Proteomes" id="UP000198824">
    <property type="component" value="Unassembled WGS sequence"/>
</dbReference>
<dbReference type="SUPFAM" id="SSF52540">
    <property type="entry name" value="P-loop containing nucleoside triphosphate hydrolases"/>
    <property type="match status" value="1"/>
</dbReference>
<evidence type="ECO:0000259" key="2">
    <source>
        <dbReference type="Pfam" id="PF13476"/>
    </source>
</evidence>
<dbReference type="STRING" id="1166337.SAMN05192580_3354"/>
<feature type="coiled-coil region" evidence="1">
    <location>
        <begin position="541"/>
        <end position="568"/>
    </location>
</feature>
<proteinExistence type="predicted"/>
<keyword evidence="3" id="KW-0269">Exonuclease</keyword>